<dbReference type="Proteomes" id="UP000176511">
    <property type="component" value="Unassembled WGS sequence"/>
</dbReference>
<gene>
    <name evidence="1" type="ORF">A3C87_04230</name>
</gene>
<name>A0A1F6DJP8_9BACT</name>
<dbReference type="EMBL" id="MFLE01000016">
    <property type="protein sequence ID" value="OGG61659.1"/>
    <property type="molecule type" value="Genomic_DNA"/>
</dbReference>
<reference evidence="1 2" key="1">
    <citation type="journal article" date="2016" name="Nat. Commun.">
        <title>Thousands of microbial genomes shed light on interconnected biogeochemical processes in an aquifer system.</title>
        <authorList>
            <person name="Anantharaman K."/>
            <person name="Brown C.T."/>
            <person name="Hug L.A."/>
            <person name="Sharon I."/>
            <person name="Castelle C.J."/>
            <person name="Probst A.J."/>
            <person name="Thomas B.C."/>
            <person name="Singh A."/>
            <person name="Wilkins M.J."/>
            <person name="Karaoz U."/>
            <person name="Brodie E.L."/>
            <person name="Williams K.H."/>
            <person name="Hubbard S.S."/>
            <person name="Banfield J.F."/>
        </authorList>
    </citation>
    <scope>NUCLEOTIDE SEQUENCE [LARGE SCALE GENOMIC DNA]</scope>
</reference>
<accession>A0A1F6DJP8</accession>
<organism evidence="1 2">
    <name type="scientific">Candidatus Kaiserbacteria bacterium RIFCSPHIGHO2_02_FULL_49_34</name>
    <dbReference type="NCBI Taxonomy" id="1798491"/>
    <lineage>
        <taxon>Bacteria</taxon>
        <taxon>Candidatus Kaiseribacteriota</taxon>
    </lineage>
</organism>
<sequence length="352" mass="36519">MNNDQSSDHLVLGGLLFLVFSLVVALVFVYTRAGDTESGTAPTTTAEITNEAPTVDSVLITYLDTDISSLSQVDLQLGGQKQVFVQGTVSDNNGTELDGANTNGDLKDIEVVLRRSGASAGNSCTTNLNDCYRGSFVSIPANPTACTFTNIDATSSHYSCAFNLEYFTDGTLADGGQFAAENWVAEVKVTDLSDDVGTLSETTEVAGLLGLDIPLEIGYGSFTLGATTTPAETYAAGTNVIHTLQQKGNVIADVVVQGSGTGPSADGVMACSALGSIPVANQKWATSSVAYSDAISLSATGVDTDIAVQYQQDDDFVSNPSVKKLYWHIGIPTTGVRGTCTGQNTISIVAGS</sequence>
<proteinExistence type="predicted"/>
<dbReference type="AlphaFoldDB" id="A0A1F6DJP8"/>
<comment type="caution">
    <text evidence="1">The sequence shown here is derived from an EMBL/GenBank/DDBJ whole genome shotgun (WGS) entry which is preliminary data.</text>
</comment>
<evidence type="ECO:0000313" key="2">
    <source>
        <dbReference type="Proteomes" id="UP000176511"/>
    </source>
</evidence>
<evidence type="ECO:0000313" key="1">
    <source>
        <dbReference type="EMBL" id="OGG61659.1"/>
    </source>
</evidence>
<protein>
    <submittedName>
        <fullName evidence="1">Uncharacterized protein</fullName>
    </submittedName>
</protein>